<dbReference type="SUPFAM" id="SSF51294">
    <property type="entry name" value="Hedgehog/intein (Hint) domain"/>
    <property type="match status" value="1"/>
</dbReference>
<gene>
    <name evidence="2" type="ORF">F3S47_07925</name>
</gene>
<dbReference type="EMBL" id="VYQE01000002">
    <property type="protein sequence ID" value="KAA9009172.1"/>
    <property type="molecule type" value="Genomic_DNA"/>
</dbReference>
<dbReference type="InterPro" id="IPR028992">
    <property type="entry name" value="Hedgehog/Intein_dom"/>
</dbReference>
<dbReference type="AlphaFoldDB" id="A0A5J5GP01"/>
<feature type="domain" description="Hedgehog/Intein (Hint)" evidence="1">
    <location>
        <begin position="55"/>
        <end position="184"/>
    </location>
</feature>
<organism evidence="2 3">
    <name type="scientific">Histidinibacterium aquaticum</name>
    <dbReference type="NCBI Taxonomy" id="2613962"/>
    <lineage>
        <taxon>Bacteria</taxon>
        <taxon>Pseudomonadati</taxon>
        <taxon>Pseudomonadota</taxon>
        <taxon>Alphaproteobacteria</taxon>
        <taxon>Rhodobacterales</taxon>
        <taxon>Paracoccaceae</taxon>
        <taxon>Histidinibacterium</taxon>
    </lineage>
</organism>
<evidence type="ECO:0000313" key="2">
    <source>
        <dbReference type="EMBL" id="KAA9009172.1"/>
    </source>
</evidence>
<evidence type="ECO:0000259" key="1">
    <source>
        <dbReference type="Pfam" id="PF13403"/>
    </source>
</evidence>
<protein>
    <recommendedName>
        <fullName evidence="1">Hedgehog/Intein (Hint) domain-containing protein</fullName>
    </recommendedName>
</protein>
<proteinExistence type="predicted"/>
<comment type="caution">
    <text evidence="2">The sequence shown here is derived from an EMBL/GenBank/DDBJ whole genome shotgun (WGS) entry which is preliminary data.</text>
</comment>
<dbReference type="Proteomes" id="UP000326554">
    <property type="component" value="Unassembled WGS sequence"/>
</dbReference>
<name>A0A5J5GP01_9RHOB</name>
<dbReference type="Pfam" id="PF13403">
    <property type="entry name" value="Hint_2"/>
    <property type="match status" value="1"/>
</dbReference>
<accession>A0A5J5GP01</accession>
<keyword evidence="3" id="KW-1185">Reference proteome</keyword>
<evidence type="ECO:0000313" key="3">
    <source>
        <dbReference type="Proteomes" id="UP000326554"/>
    </source>
</evidence>
<dbReference type="InterPro" id="IPR036844">
    <property type="entry name" value="Hint_dom_sf"/>
</dbReference>
<sequence>MAGMRLRLASWAEMRHIQGTGHRLVKTTEDAAMTAIIKDFSTNRGAPAEGRLRLAEGTRVATLRGEILVEELEPGARVLTRDLGLQTVIGVARAIGTEGAVTLRTGCLGAGLPESDLTVAPDHAVLVFGEIAREFFGADEVFVEARCLTMIEGVEAAAPAAVYDIVLSAPVILLTNGAWSESLTCARPAAEEDGLFVLFPALRAVPERVSEV</sequence>
<reference evidence="2 3" key="1">
    <citation type="submission" date="2019-09" db="EMBL/GenBank/DDBJ databases">
        <authorList>
            <person name="Park J.-S."/>
            <person name="Choi H.-J."/>
        </authorList>
    </citation>
    <scope>NUCLEOTIDE SEQUENCE [LARGE SCALE GENOMIC DNA]</scope>
    <source>
        <strain evidence="2 3">176SS1-4</strain>
    </source>
</reference>